<organism evidence="6 7">
    <name type="scientific">Myceligenerans salitolerans</name>
    <dbReference type="NCBI Taxonomy" id="1230528"/>
    <lineage>
        <taxon>Bacteria</taxon>
        <taxon>Bacillati</taxon>
        <taxon>Actinomycetota</taxon>
        <taxon>Actinomycetes</taxon>
        <taxon>Micrococcales</taxon>
        <taxon>Promicromonosporaceae</taxon>
        <taxon>Myceligenerans</taxon>
    </lineage>
</organism>
<dbReference type="Pfam" id="PF12802">
    <property type="entry name" value="MarR_2"/>
    <property type="match status" value="1"/>
</dbReference>
<dbReference type="InterPro" id="IPR011991">
    <property type="entry name" value="ArsR-like_HTH"/>
</dbReference>
<dbReference type="InterPro" id="IPR000835">
    <property type="entry name" value="HTH_MarR-typ"/>
</dbReference>
<gene>
    <name evidence="6" type="ORF">J0911_17165</name>
</gene>
<accession>A0ABS3IFE8</accession>
<feature type="domain" description="HTH marR-type" evidence="5">
    <location>
        <begin position="1"/>
        <end position="143"/>
    </location>
</feature>
<evidence type="ECO:0000256" key="1">
    <source>
        <dbReference type="ARBA" id="ARBA00023015"/>
    </source>
</evidence>
<sequence>MTEQRDVRQEAAQRLVAVGMLQKHQLWRGRMPGRRAPWQDPSQGQGRVLALLKLQPETTQKELTFLLGMSRQAMAELLAKLEKQGLVEREPSPDDKRVVVVRLTEAGREAEQAEEHAPAGDLLDVLEDDEVERLSGYLGRILERVESEFGDESGGRREAFEEMRRRGGFGPGGWGPGGFGPGGFGGYGGRPGRGGRRGRPGPHRHPGPFDGAGTEGRRDPEGRRGRRPADDGPDA</sequence>
<feature type="compositionally biased region" description="Basic and acidic residues" evidence="4">
    <location>
        <begin position="148"/>
        <end position="165"/>
    </location>
</feature>
<keyword evidence="3" id="KW-0804">Transcription</keyword>
<proteinExistence type="predicted"/>
<comment type="caution">
    <text evidence="6">The sequence shown here is derived from an EMBL/GenBank/DDBJ whole genome shotgun (WGS) entry which is preliminary data.</text>
</comment>
<feature type="compositionally biased region" description="Gly residues" evidence="4">
    <location>
        <begin position="168"/>
        <end position="192"/>
    </location>
</feature>
<dbReference type="PROSITE" id="PS50995">
    <property type="entry name" value="HTH_MARR_2"/>
    <property type="match status" value="1"/>
</dbReference>
<dbReference type="CDD" id="cd00090">
    <property type="entry name" value="HTH_ARSR"/>
    <property type="match status" value="1"/>
</dbReference>
<feature type="compositionally biased region" description="Basic and acidic residues" evidence="4">
    <location>
        <begin position="215"/>
        <end position="235"/>
    </location>
</feature>
<dbReference type="InterPro" id="IPR039422">
    <property type="entry name" value="MarR/SlyA-like"/>
</dbReference>
<dbReference type="RefSeq" id="WP_207276663.1">
    <property type="nucleotide sequence ID" value="NZ_JAFMPK010000047.1"/>
</dbReference>
<dbReference type="PANTHER" id="PTHR33164:SF43">
    <property type="entry name" value="HTH-TYPE TRANSCRIPTIONAL REPRESSOR YETL"/>
    <property type="match status" value="1"/>
</dbReference>
<feature type="region of interest" description="Disordered" evidence="4">
    <location>
        <begin position="148"/>
        <end position="235"/>
    </location>
</feature>
<dbReference type="PRINTS" id="PR00598">
    <property type="entry name" value="HTHMARR"/>
</dbReference>
<reference evidence="7" key="1">
    <citation type="submission" date="2023-07" db="EMBL/GenBank/DDBJ databases">
        <title>Myceligenerans salitolerans sp. nov., a halotolerant actinomycete isolated from a salt lake in Xinjiang, China.</title>
        <authorList>
            <person name="Guan T."/>
        </authorList>
    </citation>
    <scope>NUCLEOTIDE SEQUENCE [LARGE SCALE GENOMIC DNA]</scope>
    <source>
        <strain evidence="7">XHU 5031</strain>
    </source>
</reference>
<evidence type="ECO:0000256" key="3">
    <source>
        <dbReference type="ARBA" id="ARBA00023163"/>
    </source>
</evidence>
<keyword evidence="2" id="KW-0238">DNA-binding</keyword>
<dbReference type="Gene3D" id="1.10.10.10">
    <property type="entry name" value="Winged helix-like DNA-binding domain superfamily/Winged helix DNA-binding domain"/>
    <property type="match status" value="1"/>
</dbReference>
<evidence type="ECO:0000256" key="4">
    <source>
        <dbReference type="SAM" id="MobiDB-lite"/>
    </source>
</evidence>
<feature type="compositionally biased region" description="Basic residues" evidence="4">
    <location>
        <begin position="193"/>
        <end position="206"/>
    </location>
</feature>
<evidence type="ECO:0000313" key="7">
    <source>
        <dbReference type="Proteomes" id="UP000664617"/>
    </source>
</evidence>
<dbReference type="InterPro" id="IPR036390">
    <property type="entry name" value="WH_DNA-bd_sf"/>
</dbReference>
<dbReference type="InterPro" id="IPR036388">
    <property type="entry name" value="WH-like_DNA-bd_sf"/>
</dbReference>
<dbReference type="EMBL" id="JAFMPK010000047">
    <property type="protein sequence ID" value="MBO0610757.1"/>
    <property type="molecule type" value="Genomic_DNA"/>
</dbReference>
<dbReference type="PROSITE" id="PS01117">
    <property type="entry name" value="HTH_MARR_1"/>
    <property type="match status" value="1"/>
</dbReference>
<dbReference type="InterPro" id="IPR023187">
    <property type="entry name" value="Tscrpt_reg_MarR-type_CS"/>
</dbReference>
<evidence type="ECO:0000259" key="5">
    <source>
        <dbReference type="PROSITE" id="PS50995"/>
    </source>
</evidence>
<dbReference type="Proteomes" id="UP000664617">
    <property type="component" value="Unassembled WGS sequence"/>
</dbReference>
<keyword evidence="7" id="KW-1185">Reference proteome</keyword>
<dbReference type="SUPFAM" id="SSF46785">
    <property type="entry name" value="Winged helix' DNA-binding domain"/>
    <property type="match status" value="1"/>
</dbReference>
<dbReference type="SMART" id="SM00347">
    <property type="entry name" value="HTH_MARR"/>
    <property type="match status" value="1"/>
</dbReference>
<dbReference type="PANTHER" id="PTHR33164">
    <property type="entry name" value="TRANSCRIPTIONAL REGULATOR, MARR FAMILY"/>
    <property type="match status" value="1"/>
</dbReference>
<evidence type="ECO:0000313" key="6">
    <source>
        <dbReference type="EMBL" id="MBO0610757.1"/>
    </source>
</evidence>
<keyword evidence="1" id="KW-0805">Transcription regulation</keyword>
<protein>
    <submittedName>
        <fullName evidence="6">MarR family transcriptional regulator</fullName>
    </submittedName>
</protein>
<name>A0ABS3IFE8_9MICO</name>
<evidence type="ECO:0000256" key="2">
    <source>
        <dbReference type="ARBA" id="ARBA00023125"/>
    </source>
</evidence>